<keyword evidence="1" id="KW-1133">Transmembrane helix</keyword>
<dbReference type="AlphaFoldDB" id="A0AAD5KPU9"/>
<dbReference type="Proteomes" id="UP001209540">
    <property type="component" value="Unassembled WGS sequence"/>
</dbReference>
<gene>
    <name evidence="2" type="ORF">BDA99DRAFT_491901</name>
</gene>
<accession>A0AAD5KPU9</accession>
<reference evidence="2" key="2">
    <citation type="submission" date="2023-02" db="EMBL/GenBank/DDBJ databases">
        <authorList>
            <consortium name="DOE Joint Genome Institute"/>
            <person name="Mondo S.J."/>
            <person name="Chang Y."/>
            <person name="Wang Y."/>
            <person name="Ahrendt S."/>
            <person name="Andreopoulos W."/>
            <person name="Barry K."/>
            <person name="Beard J."/>
            <person name="Benny G.L."/>
            <person name="Blankenship S."/>
            <person name="Bonito G."/>
            <person name="Cuomo C."/>
            <person name="Desiro A."/>
            <person name="Gervers K.A."/>
            <person name="Hundley H."/>
            <person name="Kuo A."/>
            <person name="LaButti K."/>
            <person name="Lang B.F."/>
            <person name="Lipzen A."/>
            <person name="O'Donnell K."/>
            <person name="Pangilinan J."/>
            <person name="Reynolds N."/>
            <person name="Sandor L."/>
            <person name="Smith M.W."/>
            <person name="Tsang A."/>
            <person name="Grigoriev I.V."/>
            <person name="Stajich J.E."/>
            <person name="Spatafora J.W."/>
        </authorList>
    </citation>
    <scope>NUCLEOTIDE SEQUENCE</scope>
    <source>
        <strain evidence="2">RSA 2281</strain>
    </source>
</reference>
<evidence type="ECO:0000313" key="2">
    <source>
        <dbReference type="EMBL" id="KAI9278349.1"/>
    </source>
</evidence>
<dbReference type="EMBL" id="JAIXMP010000001">
    <property type="protein sequence ID" value="KAI9278349.1"/>
    <property type="molecule type" value="Genomic_DNA"/>
</dbReference>
<organism evidence="2 3">
    <name type="scientific">Phascolomyces articulosus</name>
    <dbReference type="NCBI Taxonomy" id="60185"/>
    <lineage>
        <taxon>Eukaryota</taxon>
        <taxon>Fungi</taxon>
        <taxon>Fungi incertae sedis</taxon>
        <taxon>Mucoromycota</taxon>
        <taxon>Mucoromycotina</taxon>
        <taxon>Mucoromycetes</taxon>
        <taxon>Mucorales</taxon>
        <taxon>Lichtheimiaceae</taxon>
        <taxon>Phascolomyces</taxon>
    </lineage>
</organism>
<feature type="transmembrane region" description="Helical" evidence="1">
    <location>
        <begin position="12"/>
        <end position="33"/>
    </location>
</feature>
<evidence type="ECO:0000313" key="3">
    <source>
        <dbReference type="Proteomes" id="UP001209540"/>
    </source>
</evidence>
<feature type="transmembrane region" description="Helical" evidence="1">
    <location>
        <begin position="45"/>
        <end position="68"/>
    </location>
</feature>
<proteinExistence type="predicted"/>
<name>A0AAD5KPU9_9FUNG</name>
<sequence length="69" mass="8210">MQLAPSIYAVDCYLCVFVSSSPSFFFFLARRVFPPLPLWCYVSQVAMLAAMRLCVWHCLWLCFLWWCFQ</sequence>
<keyword evidence="3" id="KW-1185">Reference proteome</keyword>
<evidence type="ECO:0000256" key="1">
    <source>
        <dbReference type="SAM" id="Phobius"/>
    </source>
</evidence>
<reference evidence="2" key="1">
    <citation type="journal article" date="2022" name="IScience">
        <title>Evolution of zygomycete secretomes and the origins of terrestrial fungal ecologies.</title>
        <authorList>
            <person name="Chang Y."/>
            <person name="Wang Y."/>
            <person name="Mondo S."/>
            <person name="Ahrendt S."/>
            <person name="Andreopoulos W."/>
            <person name="Barry K."/>
            <person name="Beard J."/>
            <person name="Benny G.L."/>
            <person name="Blankenship S."/>
            <person name="Bonito G."/>
            <person name="Cuomo C."/>
            <person name="Desiro A."/>
            <person name="Gervers K.A."/>
            <person name="Hundley H."/>
            <person name="Kuo A."/>
            <person name="LaButti K."/>
            <person name="Lang B.F."/>
            <person name="Lipzen A."/>
            <person name="O'Donnell K."/>
            <person name="Pangilinan J."/>
            <person name="Reynolds N."/>
            <person name="Sandor L."/>
            <person name="Smith M.E."/>
            <person name="Tsang A."/>
            <person name="Grigoriev I.V."/>
            <person name="Stajich J.E."/>
            <person name="Spatafora J.W."/>
        </authorList>
    </citation>
    <scope>NUCLEOTIDE SEQUENCE</scope>
    <source>
        <strain evidence="2">RSA 2281</strain>
    </source>
</reference>
<keyword evidence="1" id="KW-0472">Membrane</keyword>
<keyword evidence="1" id="KW-0812">Transmembrane</keyword>
<comment type="caution">
    <text evidence="2">The sequence shown here is derived from an EMBL/GenBank/DDBJ whole genome shotgun (WGS) entry which is preliminary data.</text>
</comment>
<protein>
    <submittedName>
        <fullName evidence="2">Uncharacterized protein</fullName>
    </submittedName>
</protein>